<dbReference type="PANTHER" id="PTHR43084:SF1">
    <property type="entry name" value="PERSULFIDE DIOXYGENASE ETHE1, MITOCHONDRIAL"/>
    <property type="match status" value="1"/>
</dbReference>
<gene>
    <name evidence="3" type="ORF">CD943_12000</name>
</gene>
<proteinExistence type="predicted"/>
<evidence type="ECO:0000313" key="3">
    <source>
        <dbReference type="EMBL" id="ASD27547.1"/>
    </source>
</evidence>
<dbReference type="PANTHER" id="PTHR43084">
    <property type="entry name" value="PERSULFIDE DIOXYGENASE ETHE1"/>
    <property type="match status" value="1"/>
</dbReference>
<keyword evidence="1" id="KW-0479">Metal-binding</keyword>
<dbReference type="GO" id="GO:0006749">
    <property type="term" value="P:glutathione metabolic process"/>
    <property type="evidence" value="ECO:0007669"/>
    <property type="project" value="InterPro"/>
</dbReference>
<evidence type="ECO:0000313" key="4">
    <source>
        <dbReference type="Proteomes" id="UP000197024"/>
    </source>
</evidence>
<dbReference type="InterPro" id="IPR036866">
    <property type="entry name" value="RibonucZ/Hydroxyglut_hydro"/>
</dbReference>
<dbReference type="InterPro" id="IPR051682">
    <property type="entry name" value="Mito_Persulfide_Diox"/>
</dbReference>
<reference evidence="3 4" key="2">
    <citation type="submission" date="2017-06" db="EMBL/GenBank/DDBJ databases">
        <authorList>
            <person name="Kim H.J."/>
            <person name="Triplett B.A."/>
        </authorList>
    </citation>
    <scope>NUCLEOTIDE SEQUENCE [LARGE SCALE GENOMIC DNA]</scope>
    <source>
        <strain evidence="3 4">BZC3</strain>
    </source>
</reference>
<dbReference type="GO" id="GO:0050313">
    <property type="term" value="F:sulfur dioxygenase activity"/>
    <property type="evidence" value="ECO:0007669"/>
    <property type="project" value="InterPro"/>
</dbReference>
<dbReference type="SUPFAM" id="SSF56281">
    <property type="entry name" value="Metallo-hydrolase/oxidoreductase"/>
    <property type="match status" value="1"/>
</dbReference>
<dbReference type="InterPro" id="IPR001279">
    <property type="entry name" value="Metallo-B-lactamas"/>
</dbReference>
<dbReference type="InterPro" id="IPR044528">
    <property type="entry name" value="POD-like_MBL-fold"/>
</dbReference>
<reference evidence="3 4" key="1">
    <citation type="submission" date="2017-06" db="EMBL/GenBank/DDBJ databases">
        <title>Biodegradation of gentamicin by bacterial consortia AMQD4 in synthetic medium and raw gentamicin sewage.</title>
        <authorList>
            <person name="Chang H."/>
            <person name="Feng Y."/>
            <person name="Li Z."/>
            <person name="Xue J."/>
            <person name="Cheng D."/>
        </authorList>
    </citation>
    <scope>NUCLEOTIDE SEQUENCE [LARGE SCALE GENOMIC DNA]</scope>
    <source>
        <strain evidence="3 4">BZC3</strain>
    </source>
</reference>
<sequence>MRRNAVTDAHIDPARDHAADLIQAALAEASRRPVVKSFFDEATFTVSHIVRDPNSRACAIIDSVLDYDPASGRTSTASADALIAYVEAEDLEVHWLLETHAHADHLSAAPYLQERLGGRLAIGRDIIKVQDVFGKVFNEGTEFRRDGSQFDQLFDDGDRFAIGELQATALHVPGHTPACLAYVIGDAVFPGDTLFMPDYGTARCDFPGGDARTLYRSIKRLLSLPAAARVFLCHDYKAPPARTEFAWETTIGDQCACNIHVRDGVTEDEFVQMRNARDATLSMPRLILPSVQVNMNGGRMPEPEDNGVRYLKMPINAL</sequence>
<dbReference type="EMBL" id="CP021995">
    <property type="protein sequence ID" value="ASD27547.1"/>
    <property type="molecule type" value="Genomic_DNA"/>
</dbReference>
<dbReference type="STRING" id="293.GCA_000988015_00206"/>
<dbReference type="Proteomes" id="UP000197024">
    <property type="component" value="Chromosome"/>
</dbReference>
<feature type="domain" description="Metallo-beta-lactamase" evidence="2">
    <location>
        <begin position="44"/>
        <end position="234"/>
    </location>
</feature>
<dbReference type="CDD" id="cd07724">
    <property type="entry name" value="POD-like_MBL-fold"/>
    <property type="match status" value="1"/>
</dbReference>
<dbReference type="GO" id="GO:0070813">
    <property type="term" value="P:hydrogen sulfide metabolic process"/>
    <property type="evidence" value="ECO:0007669"/>
    <property type="project" value="TreeGrafter"/>
</dbReference>
<keyword evidence="3" id="KW-0378">Hydrolase</keyword>
<dbReference type="Pfam" id="PF00753">
    <property type="entry name" value="Lactamase_B"/>
    <property type="match status" value="1"/>
</dbReference>
<evidence type="ECO:0000256" key="1">
    <source>
        <dbReference type="ARBA" id="ARBA00022723"/>
    </source>
</evidence>
<protein>
    <submittedName>
        <fullName evidence="3">MBL fold metallo-hydrolase</fullName>
    </submittedName>
</protein>
<dbReference type="FunFam" id="3.60.15.10:FF:000033">
    <property type="entry name" value="MBL fold metallo-hydrolase"/>
    <property type="match status" value="1"/>
</dbReference>
<dbReference type="GO" id="GO:0016787">
    <property type="term" value="F:hydrolase activity"/>
    <property type="evidence" value="ECO:0007669"/>
    <property type="project" value="UniProtKB-KW"/>
</dbReference>
<dbReference type="RefSeq" id="WP_088411171.1">
    <property type="nucleotide sequence ID" value="NZ_CP021995.1"/>
</dbReference>
<name>A0A1Z3LZS3_BREDI</name>
<dbReference type="SMART" id="SM00849">
    <property type="entry name" value="Lactamase_B"/>
    <property type="match status" value="1"/>
</dbReference>
<dbReference type="GO" id="GO:0046872">
    <property type="term" value="F:metal ion binding"/>
    <property type="evidence" value="ECO:0007669"/>
    <property type="project" value="UniProtKB-KW"/>
</dbReference>
<evidence type="ECO:0000259" key="2">
    <source>
        <dbReference type="SMART" id="SM00849"/>
    </source>
</evidence>
<organism evidence="3 4">
    <name type="scientific">Brevundimonas diminuta</name>
    <name type="common">Pseudomonas diminuta</name>
    <dbReference type="NCBI Taxonomy" id="293"/>
    <lineage>
        <taxon>Bacteria</taxon>
        <taxon>Pseudomonadati</taxon>
        <taxon>Pseudomonadota</taxon>
        <taxon>Alphaproteobacteria</taxon>
        <taxon>Caulobacterales</taxon>
        <taxon>Caulobacteraceae</taxon>
        <taxon>Brevundimonas</taxon>
    </lineage>
</organism>
<dbReference type="AlphaFoldDB" id="A0A1Z3LZS3"/>
<accession>A0A1Z3LZS3</accession>
<dbReference type="Gene3D" id="3.60.15.10">
    <property type="entry name" value="Ribonuclease Z/Hydroxyacylglutathione hydrolase-like"/>
    <property type="match status" value="1"/>
</dbReference>